<protein>
    <submittedName>
        <fullName evidence="1">SDR family NAD(P)-dependent oxidoreductase</fullName>
    </submittedName>
</protein>
<name>A0A895NX29_ECOLX</name>
<dbReference type="AlphaFoldDB" id="A0A895NX29"/>
<dbReference type="Proteomes" id="UP000663166">
    <property type="component" value="Chromosome"/>
</dbReference>
<reference evidence="1" key="1">
    <citation type="submission" date="2021-02" db="EMBL/GenBank/DDBJ databases">
        <title>Co-localization of colistin and carbapenem -resistance genes on a novel transferable IncHI2 plasmid in Escherichia coli from chicken-origin.</title>
        <authorList>
            <person name="Hoffmann M."/>
            <person name="Balkey M."/>
            <person name="Ronco T."/>
            <person name="Hendriksen R.S."/>
        </authorList>
    </citation>
    <scope>NUCLEOTIDE SEQUENCE</scope>
    <source>
        <strain evidence="1">CFSAN083829</strain>
    </source>
</reference>
<dbReference type="InterPro" id="IPR036291">
    <property type="entry name" value="NAD(P)-bd_dom_sf"/>
</dbReference>
<evidence type="ECO:0000313" key="2">
    <source>
        <dbReference type="Proteomes" id="UP000663166"/>
    </source>
</evidence>
<organism evidence="1 2">
    <name type="scientific">Escherichia coli</name>
    <dbReference type="NCBI Taxonomy" id="562"/>
    <lineage>
        <taxon>Bacteria</taxon>
        <taxon>Pseudomonadati</taxon>
        <taxon>Pseudomonadota</taxon>
        <taxon>Gammaproteobacteria</taxon>
        <taxon>Enterobacterales</taxon>
        <taxon>Enterobacteriaceae</taxon>
        <taxon>Escherichia</taxon>
    </lineage>
</organism>
<proteinExistence type="predicted"/>
<dbReference type="Pfam" id="PF00106">
    <property type="entry name" value="adh_short"/>
    <property type="match status" value="1"/>
</dbReference>
<dbReference type="SUPFAM" id="SSF51735">
    <property type="entry name" value="NAD(P)-binding Rossmann-fold domains"/>
    <property type="match status" value="1"/>
</dbReference>
<accession>A0A895NX29</accession>
<dbReference type="InterPro" id="IPR002347">
    <property type="entry name" value="SDR_fam"/>
</dbReference>
<dbReference type="Gene3D" id="3.40.50.720">
    <property type="entry name" value="NAD(P)-binding Rossmann-like Domain"/>
    <property type="match status" value="1"/>
</dbReference>
<dbReference type="EMBL" id="CP070393">
    <property type="protein sequence ID" value="QRZ99011.1"/>
    <property type="molecule type" value="Genomic_DNA"/>
</dbReference>
<dbReference type="RefSeq" id="WP_072668028.1">
    <property type="nucleotide sequence ID" value="NZ_JAFCXW010000074.1"/>
</dbReference>
<sequence>MRRGSRGGVRAGTDFFVQESPGQTGYAATRAALTGIMHSLVHQVSRFGIRINTAAPGAYGIMFW</sequence>
<gene>
    <name evidence="1" type="ORF">JNP96_08625</name>
</gene>
<dbReference type="PRINTS" id="PR00081">
    <property type="entry name" value="GDHRDH"/>
</dbReference>
<evidence type="ECO:0000313" key="1">
    <source>
        <dbReference type="EMBL" id="QRZ99011.1"/>
    </source>
</evidence>